<organism evidence="2 3">
    <name type="scientific">Sphaerosporella brunnea</name>
    <dbReference type="NCBI Taxonomy" id="1250544"/>
    <lineage>
        <taxon>Eukaryota</taxon>
        <taxon>Fungi</taxon>
        <taxon>Dikarya</taxon>
        <taxon>Ascomycota</taxon>
        <taxon>Pezizomycotina</taxon>
        <taxon>Pezizomycetes</taxon>
        <taxon>Pezizales</taxon>
        <taxon>Pyronemataceae</taxon>
        <taxon>Sphaerosporella</taxon>
    </lineage>
</organism>
<evidence type="ECO:0000313" key="2">
    <source>
        <dbReference type="EMBL" id="KAA8895574.1"/>
    </source>
</evidence>
<dbReference type="EMBL" id="VXIS01000256">
    <property type="protein sequence ID" value="KAA8895574.1"/>
    <property type="molecule type" value="Genomic_DNA"/>
</dbReference>
<keyword evidence="3" id="KW-1185">Reference proteome</keyword>
<feature type="compositionally biased region" description="Basic and acidic residues" evidence="1">
    <location>
        <begin position="113"/>
        <end position="136"/>
    </location>
</feature>
<feature type="region of interest" description="Disordered" evidence="1">
    <location>
        <begin position="113"/>
        <end position="179"/>
    </location>
</feature>
<proteinExistence type="predicted"/>
<gene>
    <name evidence="2" type="ORF">FN846DRAFT_911606</name>
</gene>
<comment type="caution">
    <text evidence="2">The sequence shown here is derived from an EMBL/GenBank/DDBJ whole genome shotgun (WGS) entry which is preliminary data.</text>
</comment>
<evidence type="ECO:0000313" key="3">
    <source>
        <dbReference type="Proteomes" id="UP000326924"/>
    </source>
</evidence>
<protein>
    <submittedName>
        <fullName evidence="2">Uncharacterized protein</fullName>
    </submittedName>
</protein>
<name>A0A5J5EK48_9PEZI</name>
<dbReference type="AlphaFoldDB" id="A0A5J5EK48"/>
<feature type="compositionally biased region" description="Basic residues" evidence="1">
    <location>
        <begin position="163"/>
        <end position="173"/>
    </location>
</feature>
<reference evidence="2 3" key="1">
    <citation type="submission" date="2019-09" db="EMBL/GenBank/DDBJ databases">
        <title>Draft genome of the ectomycorrhizal ascomycete Sphaerosporella brunnea.</title>
        <authorList>
            <consortium name="DOE Joint Genome Institute"/>
            <person name="Benucci G.M."/>
            <person name="Marozzi G."/>
            <person name="Antonielli L."/>
            <person name="Sanchez S."/>
            <person name="Marco P."/>
            <person name="Wang X."/>
            <person name="Falini L.B."/>
            <person name="Barry K."/>
            <person name="Haridas S."/>
            <person name="Lipzen A."/>
            <person name="Labutti K."/>
            <person name="Grigoriev I.V."/>
            <person name="Murat C."/>
            <person name="Martin F."/>
            <person name="Albertini E."/>
            <person name="Donnini D."/>
            <person name="Bonito G."/>
        </authorList>
    </citation>
    <scope>NUCLEOTIDE SEQUENCE [LARGE SCALE GENOMIC DNA]</scope>
    <source>
        <strain evidence="2 3">Sb_GMNB300</strain>
    </source>
</reference>
<dbReference type="Proteomes" id="UP000326924">
    <property type="component" value="Unassembled WGS sequence"/>
</dbReference>
<evidence type="ECO:0000256" key="1">
    <source>
        <dbReference type="SAM" id="MobiDB-lite"/>
    </source>
</evidence>
<dbReference type="InParanoid" id="A0A5J5EK48"/>
<sequence length="239" mass="27222">MPVNISRSKLAAIIKLRSVSLLLDTLFHALEGADETRVFFIIRCILAFRVSGHAAVYYIFEHDAQDWDDEECFLPDVWIDGKIRHAFDLATWMEKEECLPACCKSVLLNTTPVKKEDPPRDQEESPVETKDEEQTATRRGRSHTAARKAVSKPPPTANAGAKSRVRSTNRTTKKQSDMAGRILEAFESFKKEVREDVREQFAAVDDRISSLDDRISTVQTQVSLITHHLIEEQYECTQE</sequence>
<accession>A0A5J5EK48</accession>
<feature type="compositionally biased region" description="Basic residues" evidence="1">
    <location>
        <begin position="138"/>
        <end position="150"/>
    </location>
</feature>